<name>A0A374NWY1_9FIRM</name>
<dbReference type="InterPro" id="IPR027802">
    <property type="entry name" value="Multi-ubiquitin_dom"/>
</dbReference>
<comment type="caution">
    <text evidence="3">The sequence shown here is derived from an EMBL/GenBank/DDBJ whole genome shotgun (WGS) entry which is preliminary data.</text>
</comment>
<dbReference type="EMBL" id="QSON01000031">
    <property type="protein sequence ID" value="RGI95441.1"/>
    <property type="molecule type" value="Genomic_DNA"/>
</dbReference>
<evidence type="ECO:0000259" key="1">
    <source>
        <dbReference type="Pfam" id="PF14452"/>
    </source>
</evidence>
<dbReference type="Proteomes" id="UP001055091">
    <property type="component" value="Unassembled WGS sequence"/>
</dbReference>
<evidence type="ECO:0000313" key="4">
    <source>
        <dbReference type="Proteomes" id="UP000263014"/>
    </source>
</evidence>
<accession>A0A374NWY1</accession>
<evidence type="ECO:0000313" key="3">
    <source>
        <dbReference type="EMBL" id="RGI95441.1"/>
    </source>
</evidence>
<dbReference type="AlphaFoldDB" id="A0A374NWY1"/>
<reference evidence="3 4" key="1">
    <citation type="submission" date="2018-08" db="EMBL/GenBank/DDBJ databases">
        <title>A genome reference for cultivated species of the human gut microbiota.</title>
        <authorList>
            <person name="Zou Y."/>
            <person name="Xue W."/>
            <person name="Luo G."/>
        </authorList>
    </citation>
    <scope>NUCLEOTIDE SEQUENCE [LARGE SCALE GENOMIC DNA]</scope>
    <source>
        <strain evidence="3 4">TM09-12</strain>
    </source>
</reference>
<dbReference type="RefSeq" id="WP_117624325.1">
    <property type="nucleotide sequence ID" value="NZ_BQNJ01000001.1"/>
</dbReference>
<protein>
    <recommendedName>
        <fullName evidence="1">Multi-ubiquitin domain-containing protein</fullName>
    </recommendedName>
</protein>
<dbReference type="Pfam" id="PF14452">
    <property type="entry name" value="Multi_ubiq"/>
    <property type="match status" value="1"/>
</dbReference>
<gene>
    <name evidence="2" type="ORF">CE91St55_05410</name>
    <name evidence="3" type="ORF">DXD79_32060</name>
</gene>
<proteinExistence type="predicted"/>
<organism evidence="3 4">
    <name type="scientific">Hungatella hathewayi</name>
    <dbReference type="NCBI Taxonomy" id="154046"/>
    <lineage>
        <taxon>Bacteria</taxon>
        <taxon>Bacillati</taxon>
        <taxon>Bacillota</taxon>
        <taxon>Clostridia</taxon>
        <taxon>Lachnospirales</taxon>
        <taxon>Lachnospiraceae</taxon>
        <taxon>Hungatella</taxon>
    </lineage>
</organism>
<evidence type="ECO:0000313" key="2">
    <source>
        <dbReference type="EMBL" id="GKG98559.1"/>
    </source>
</evidence>
<dbReference type="EMBL" id="BQNJ01000001">
    <property type="protein sequence ID" value="GKG98559.1"/>
    <property type="molecule type" value="Genomic_DNA"/>
</dbReference>
<sequence>MNNLNNINNNPDLHKKGTIIIVNGRSIETFEKKLTFEQIVQLAFNEYTPSESTVYTVTYSKNEHDKGMLTEGDVITVRKELVFNVTKTSRS</sequence>
<feature type="domain" description="Multi-ubiquitin" evidence="1">
    <location>
        <begin position="20"/>
        <end position="88"/>
    </location>
</feature>
<reference evidence="2" key="2">
    <citation type="submission" date="2022-01" db="EMBL/GenBank/DDBJ databases">
        <title>Novel bile acid biosynthetic pathways are enriched in the microbiome of centenarians.</title>
        <authorList>
            <person name="Sato Y."/>
            <person name="Atarashi K."/>
            <person name="Plichta R.D."/>
            <person name="Arai Y."/>
            <person name="Sasajima S."/>
            <person name="Kearney M.S."/>
            <person name="Suda W."/>
            <person name="Takeshita K."/>
            <person name="Sasaki T."/>
            <person name="Okamoto S."/>
            <person name="Skelly N.A."/>
            <person name="Okamura Y."/>
            <person name="Vlamakis H."/>
            <person name="Li Y."/>
            <person name="Tanoue T."/>
            <person name="Takei H."/>
            <person name="Nittono H."/>
            <person name="Narushima S."/>
            <person name="Irie J."/>
            <person name="Itoh H."/>
            <person name="Moriya K."/>
            <person name="Sugiura Y."/>
            <person name="Suematsu M."/>
            <person name="Moritoki N."/>
            <person name="Shibata S."/>
            <person name="Littman R.D."/>
            <person name="Fischbach A.M."/>
            <person name="Uwamino Y."/>
            <person name="Inoue T."/>
            <person name="Honda A."/>
            <person name="Hattori M."/>
            <person name="Murai T."/>
            <person name="Xavier J.R."/>
            <person name="Hirose N."/>
            <person name="Honda K."/>
        </authorList>
    </citation>
    <scope>NUCLEOTIDE SEQUENCE</scope>
    <source>
        <strain evidence="2">CE91-St55</strain>
    </source>
</reference>
<dbReference type="Proteomes" id="UP000263014">
    <property type="component" value="Unassembled WGS sequence"/>
</dbReference>